<dbReference type="EMBL" id="CAKOAT010228487">
    <property type="protein sequence ID" value="CAH8357122.1"/>
    <property type="molecule type" value="Genomic_DNA"/>
</dbReference>
<reference evidence="2 3" key="1">
    <citation type="submission" date="2022-03" db="EMBL/GenBank/DDBJ databases">
        <authorList>
            <person name="Macdonald S."/>
            <person name="Ahmed S."/>
            <person name="Newling K."/>
        </authorList>
    </citation>
    <scope>NUCLEOTIDE SEQUENCE [LARGE SCALE GENOMIC DNA]</scope>
</reference>
<dbReference type="Pfam" id="PF13456">
    <property type="entry name" value="RVT_3"/>
    <property type="match status" value="1"/>
</dbReference>
<evidence type="ECO:0000259" key="1">
    <source>
        <dbReference type="Pfam" id="PF13456"/>
    </source>
</evidence>
<keyword evidence="3" id="KW-1185">Reference proteome</keyword>
<proteinExistence type="predicted"/>
<name>A0ABC8KDQ9_ERUVS</name>
<dbReference type="InterPro" id="IPR002156">
    <property type="entry name" value="RNaseH_domain"/>
</dbReference>
<gene>
    <name evidence="2" type="ORF">ERUC_LOCUS22877</name>
</gene>
<comment type="caution">
    <text evidence="2">The sequence shown here is derived from an EMBL/GenBank/DDBJ whole genome shotgun (WGS) entry which is preliminary data.</text>
</comment>
<accession>A0ABC8KDQ9</accession>
<protein>
    <recommendedName>
        <fullName evidence="1">RNase H type-1 domain-containing protein</fullName>
    </recommendedName>
</protein>
<evidence type="ECO:0000313" key="2">
    <source>
        <dbReference type="EMBL" id="CAH8357122.1"/>
    </source>
</evidence>
<organism evidence="2 3">
    <name type="scientific">Eruca vesicaria subsp. sativa</name>
    <name type="common">Garden rocket</name>
    <name type="synonym">Eruca sativa</name>
    <dbReference type="NCBI Taxonomy" id="29727"/>
    <lineage>
        <taxon>Eukaryota</taxon>
        <taxon>Viridiplantae</taxon>
        <taxon>Streptophyta</taxon>
        <taxon>Embryophyta</taxon>
        <taxon>Tracheophyta</taxon>
        <taxon>Spermatophyta</taxon>
        <taxon>Magnoliopsida</taxon>
        <taxon>eudicotyledons</taxon>
        <taxon>Gunneridae</taxon>
        <taxon>Pentapetalae</taxon>
        <taxon>rosids</taxon>
        <taxon>malvids</taxon>
        <taxon>Brassicales</taxon>
        <taxon>Brassicaceae</taxon>
        <taxon>Brassiceae</taxon>
        <taxon>Eruca</taxon>
    </lineage>
</organism>
<dbReference type="Proteomes" id="UP001642260">
    <property type="component" value="Unassembled WGS sequence"/>
</dbReference>
<feature type="domain" description="RNase H type-1" evidence="1">
    <location>
        <begin position="5"/>
        <end position="47"/>
    </location>
</feature>
<dbReference type="AlphaFoldDB" id="A0ABC8KDQ9"/>
<evidence type="ECO:0000313" key="3">
    <source>
        <dbReference type="Proteomes" id="UP001642260"/>
    </source>
</evidence>
<sequence>MTVPKLRSSFETEAEALKWALETMVKLSYTRFIFETDSLILTKMVGEYEIRFYPRRVILNFLECLW</sequence>